<reference evidence="2" key="1">
    <citation type="journal article" date="2019" name="Int. J. Syst. Evol. Microbiol.">
        <title>The Global Catalogue of Microorganisms (GCM) 10K type strain sequencing project: providing services to taxonomists for standard genome sequencing and annotation.</title>
        <authorList>
            <consortium name="The Broad Institute Genomics Platform"/>
            <consortium name="The Broad Institute Genome Sequencing Center for Infectious Disease"/>
            <person name="Wu L."/>
            <person name="Ma J."/>
        </authorList>
    </citation>
    <scope>NUCLEOTIDE SEQUENCE [LARGE SCALE GENOMIC DNA]</scope>
    <source>
        <strain evidence="2">JCM 16702</strain>
    </source>
</reference>
<name>A0ABP7W7E8_9ACTN</name>
<keyword evidence="2" id="KW-1185">Reference proteome</keyword>
<comment type="caution">
    <text evidence="1">The sequence shown here is derived from an EMBL/GenBank/DDBJ whole genome shotgun (WGS) entry which is preliminary data.</text>
</comment>
<evidence type="ECO:0000313" key="1">
    <source>
        <dbReference type="EMBL" id="GAA4082986.1"/>
    </source>
</evidence>
<evidence type="ECO:0008006" key="3">
    <source>
        <dbReference type="Google" id="ProtNLM"/>
    </source>
</evidence>
<evidence type="ECO:0000313" key="2">
    <source>
        <dbReference type="Proteomes" id="UP001500683"/>
    </source>
</evidence>
<gene>
    <name evidence="1" type="ORF">GCM10022214_47980</name>
</gene>
<dbReference type="EMBL" id="BAAAZG010000035">
    <property type="protein sequence ID" value="GAA4082986.1"/>
    <property type="molecule type" value="Genomic_DNA"/>
</dbReference>
<sequence length="343" mass="37155">MELRWRELVVCDYEIELGDVGALVEYDLYGRGLQAAPRMLLGEPAPLGITRRPGVIDIPAARYDDFCRRVRTRLLTLQGALQARDVFDAARARLSDAIHALEVALIAAVPPAGLDELAMALDEVMAFHTLNWMLPTREAAEHLSMLLGSAEAGRACLLAQMVPTVPAHLLDVHALLLETSQTGDLAAFADRAGYLQAQGMAKTAWENPAAVAASVAALRDRWAAEDHDDPSVQLTALHTAHQTADRRREALYAAALLASADDPAAYERTQAIAVACRLAADEEEYRKQAQQRVLRGLRMLGQAHGMDPTRLTLDQFIDLRCGPATDRPAAGADRGADAGRSPC</sequence>
<organism evidence="1 2">
    <name type="scientific">Actinomadura miaoliensis</name>
    <dbReference type="NCBI Taxonomy" id="430685"/>
    <lineage>
        <taxon>Bacteria</taxon>
        <taxon>Bacillati</taxon>
        <taxon>Actinomycetota</taxon>
        <taxon>Actinomycetes</taxon>
        <taxon>Streptosporangiales</taxon>
        <taxon>Thermomonosporaceae</taxon>
        <taxon>Actinomadura</taxon>
    </lineage>
</organism>
<dbReference type="Proteomes" id="UP001500683">
    <property type="component" value="Unassembled WGS sequence"/>
</dbReference>
<accession>A0ABP7W7E8</accession>
<protein>
    <recommendedName>
        <fullName evidence="3">XRE family transcriptional regulator</fullName>
    </recommendedName>
</protein>
<proteinExistence type="predicted"/>